<evidence type="ECO:0000256" key="1">
    <source>
        <dbReference type="SAM" id="MobiDB-lite"/>
    </source>
</evidence>
<dbReference type="RefSeq" id="WP_141199787.1">
    <property type="nucleotide sequence ID" value="NZ_CP041186.1"/>
</dbReference>
<accession>A0A5B8YCD5</accession>
<proteinExistence type="predicted"/>
<protein>
    <submittedName>
        <fullName evidence="2">Uncharacterized protein</fullName>
    </submittedName>
</protein>
<evidence type="ECO:0000313" key="3">
    <source>
        <dbReference type="Proteomes" id="UP000315995"/>
    </source>
</evidence>
<sequence>MCVRQQDSSSPTPRITRAIPTVLAALAVGSTLVAGCAGDMGFPTEIPQGPYVPWVDGPLAAEIDGELDRTRDVWLDFLEGSRTRGCETGAADSERRARHGARSRVDHALDRAASEAERSAMSQQQSELTPIVPYAEGSLAQRNRQTTMLGWQCGASVDDACMTTAAHAAVATIYARYFAHSRVSRAATAKVLPVLRRDLEWGLAHVESAESPKEAAALIERRCAAGESPLGNYLQEHAGDDDERLARLARRLGGTQPCANVAGMYRVGLSALEIHVRNWSSEPTCPTPAELEWAK</sequence>
<feature type="compositionally biased region" description="Basic and acidic residues" evidence="1">
    <location>
        <begin position="103"/>
        <end position="118"/>
    </location>
</feature>
<dbReference type="Proteomes" id="UP000315995">
    <property type="component" value="Chromosome"/>
</dbReference>
<organism evidence="2 3">
    <name type="scientific">Persicimonas caeni</name>
    <dbReference type="NCBI Taxonomy" id="2292766"/>
    <lineage>
        <taxon>Bacteria</taxon>
        <taxon>Deltaproteobacteria</taxon>
        <taxon>Bradymonadales</taxon>
        <taxon>Bradymonadaceae</taxon>
        <taxon>Persicimonas</taxon>
    </lineage>
</organism>
<reference evidence="2 3" key="1">
    <citation type="submission" date="2019-06" db="EMBL/GenBank/DDBJ databases">
        <title>Persicimonas caeni gen. nov., sp. nov., a predatory bacterium isolated from solar saltern.</title>
        <authorList>
            <person name="Wang S."/>
        </authorList>
    </citation>
    <scope>NUCLEOTIDE SEQUENCE [LARGE SCALE GENOMIC DNA]</scope>
    <source>
        <strain evidence="2 3">YN101</strain>
    </source>
</reference>
<gene>
    <name evidence="2" type="ORF">FIV42_22035</name>
</gene>
<name>A0A4Y6PYD4_PERCE</name>
<evidence type="ECO:0000313" key="2">
    <source>
        <dbReference type="EMBL" id="QDG53326.1"/>
    </source>
</evidence>
<keyword evidence="3" id="KW-1185">Reference proteome</keyword>
<accession>A0A4Y6PYD4</accession>
<dbReference type="EMBL" id="CP041186">
    <property type="protein sequence ID" value="QDG53326.1"/>
    <property type="molecule type" value="Genomic_DNA"/>
</dbReference>
<dbReference type="AlphaFoldDB" id="A0A4Y6PYD4"/>
<feature type="region of interest" description="Disordered" evidence="1">
    <location>
        <begin position="85"/>
        <end position="127"/>
    </location>
</feature>